<organism evidence="3 4">
    <name type="scientific">Gimesia alba</name>
    <dbReference type="NCBI Taxonomy" id="2527973"/>
    <lineage>
        <taxon>Bacteria</taxon>
        <taxon>Pseudomonadati</taxon>
        <taxon>Planctomycetota</taxon>
        <taxon>Planctomycetia</taxon>
        <taxon>Planctomycetales</taxon>
        <taxon>Planctomycetaceae</taxon>
        <taxon>Gimesia</taxon>
    </lineage>
</organism>
<name>A0A517RFP5_9PLAN</name>
<evidence type="ECO:0000256" key="1">
    <source>
        <dbReference type="SAM" id="MobiDB-lite"/>
    </source>
</evidence>
<accession>A0A517RFP5</accession>
<gene>
    <name evidence="3" type="ORF">Pan241w_27890</name>
</gene>
<keyword evidence="3" id="KW-0328">Glycosyltransferase</keyword>
<feature type="domain" description="Glycosyltransferase 2-like" evidence="2">
    <location>
        <begin position="13"/>
        <end position="182"/>
    </location>
</feature>
<keyword evidence="3" id="KW-0808">Transferase</keyword>
<dbReference type="Proteomes" id="UP000317171">
    <property type="component" value="Chromosome"/>
</dbReference>
<evidence type="ECO:0000313" key="3">
    <source>
        <dbReference type="EMBL" id="QDT42701.1"/>
    </source>
</evidence>
<dbReference type="Pfam" id="PF00535">
    <property type="entry name" value="Glycos_transf_2"/>
    <property type="match status" value="1"/>
</dbReference>
<dbReference type="CDD" id="cd04179">
    <property type="entry name" value="DPM_DPG-synthase_like"/>
    <property type="match status" value="1"/>
</dbReference>
<feature type="region of interest" description="Disordered" evidence="1">
    <location>
        <begin position="373"/>
        <end position="426"/>
    </location>
</feature>
<feature type="compositionally biased region" description="Polar residues" evidence="1">
    <location>
        <begin position="391"/>
        <end position="405"/>
    </location>
</feature>
<dbReference type="Pfam" id="PF13489">
    <property type="entry name" value="Methyltransf_23"/>
    <property type="match status" value="1"/>
</dbReference>
<dbReference type="EMBL" id="CP036269">
    <property type="protein sequence ID" value="QDT42701.1"/>
    <property type="molecule type" value="Genomic_DNA"/>
</dbReference>
<dbReference type="InterPro" id="IPR050256">
    <property type="entry name" value="Glycosyltransferase_2"/>
</dbReference>
<keyword evidence="4" id="KW-1185">Reference proteome</keyword>
<dbReference type="InterPro" id="IPR029044">
    <property type="entry name" value="Nucleotide-diphossugar_trans"/>
</dbReference>
<dbReference type="PANTHER" id="PTHR48090">
    <property type="entry name" value="UNDECAPRENYL-PHOSPHATE 4-DEOXY-4-FORMAMIDO-L-ARABINOSE TRANSFERASE-RELATED"/>
    <property type="match status" value="1"/>
</dbReference>
<reference evidence="3 4" key="1">
    <citation type="submission" date="2019-02" db="EMBL/GenBank/DDBJ databases">
        <title>Deep-cultivation of Planctomycetes and their phenomic and genomic characterization uncovers novel biology.</title>
        <authorList>
            <person name="Wiegand S."/>
            <person name="Jogler M."/>
            <person name="Boedeker C."/>
            <person name="Pinto D."/>
            <person name="Vollmers J."/>
            <person name="Rivas-Marin E."/>
            <person name="Kohn T."/>
            <person name="Peeters S.H."/>
            <person name="Heuer A."/>
            <person name="Rast P."/>
            <person name="Oberbeckmann S."/>
            <person name="Bunk B."/>
            <person name="Jeske O."/>
            <person name="Meyerdierks A."/>
            <person name="Storesund J.E."/>
            <person name="Kallscheuer N."/>
            <person name="Luecker S."/>
            <person name="Lage O.M."/>
            <person name="Pohl T."/>
            <person name="Merkel B.J."/>
            <person name="Hornburger P."/>
            <person name="Mueller R.-W."/>
            <person name="Bruemmer F."/>
            <person name="Labrenz M."/>
            <person name="Spormann A.M."/>
            <person name="Op den Camp H."/>
            <person name="Overmann J."/>
            <person name="Amann R."/>
            <person name="Jetten M.S.M."/>
            <person name="Mascher T."/>
            <person name="Medema M.H."/>
            <person name="Devos D.P."/>
            <person name="Kaster A.-K."/>
            <person name="Ovreas L."/>
            <person name="Rohde M."/>
            <person name="Galperin M.Y."/>
            <person name="Jogler C."/>
        </authorList>
    </citation>
    <scope>NUCLEOTIDE SEQUENCE [LARGE SCALE GENOMIC DNA]</scope>
    <source>
        <strain evidence="3 4">Pan241w</strain>
    </source>
</reference>
<evidence type="ECO:0000313" key="4">
    <source>
        <dbReference type="Proteomes" id="UP000317171"/>
    </source>
</evidence>
<dbReference type="CDD" id="cd02440">
    <property type="entry name" value="AdoMet_MTases"/>
    <property type="match status" value="1"/>
</dbReference>
<dbReference type="SUPFAM" id="SSF53335">
    <property type="entry name" value="S-adenosyl-L-methionine-dependent methyltransferases"/>
    <property type="match status" value="1"/>
</dbReference>
<dbReference type="InterPro" id="IPR029063">
    <property type="entry name" value="SAM-dependent_MTases_sf"/>
</dbReference>
<evidence type="ECO:0000259" key="2">
    <source>
        <dbReference type="Pfam" id="PF00535"/>
    </source>
</evidence>
<dbReference type="Gene3D" id="3.40.50.150">
    <property type="entry name" value="Vaccinia Virus protein VP39"/>
    <property type="match status" value="2"/>
</dbReference>
<dbReference type="OrthoDB" id="9771846at2"/>
<dbReference type="GO" id="GO:0047267">
    <property type="term" value="F:undecaprenyl-phosphate mannosyltransferase activity"/>
    <property type="evidence" value="ECO:0007669"/>
    <property type="project" value="UniProtKB-EC"/>
</dbReference>
<dbReference type="AlphaFoldDB" id="A0A517RFP5"/>
<protein>
    <submittedName>
        <fullName evidence="3">Undecaprenyl-phosphate mannosyltransferase</fullName>
        <ecNumber evidence="3">2.4.1.54</ecNumber>
    </submittedName>
</protein>
<feature type="compositionally biased region" description="Basic and acidic residues" evidence="1">
    <location>
        <begin position="553"/>
        <end position="569"/>
    </location>
</feature>
<dbReference type="EC" id="2.4.1.54" evidence="3"/>
<feature type="region of interest" description="Disordered" evidence="1">
    <location>
        <begin position="548"/>
        <end position="569"/>
    </location>
</feature>
<dbReference type="InterPro" id="IPR001173">
    <property type="entry name" value="Glyco_trans_2-like"/>
</dbReference>
<dbReference type="PANTHER" id="PTHR48090:SF7">
    <property type="entry name" value="RFBJ PROTEIN"/>
    <property type="match status" value="1"/>
</dbReference>
<dbReference type="KEGG" id="gaz:Pan241w_27890"/>
<dbReference type="RefSeq" id="WP_145216368.1">
    <property type="nucleotide sequence ID" value="NZ_CP036269.1"/>
</dbReference>
<proteinExistence type="predicted"/>
<dbReference type="SUPFAM" id="SSF53448">
    <property type="entry name" value="Nucleotide-diphospho-sugar transferases"/>
    <property type="match status" value="1"/>
</dbReference>
<sequence length="569" mass="64238">MQTTHSSHRFLIYVVAYEAEQHLYDLFEQIPYDLFNRSDIHFLVSDDASSDNGAQVLKEWLEAHDIYNVTILKNRVNQGYGGNQKIGFRVAVDEGFDCLILLHGDGQYTPERLPEFLNTWNESQPDVILGTRMHSNSSARKGGMPLYKLVGNRILTTFQNWLTGWKLSEYHTGYRAYSTKFLASVPFEINTNEFHFDTEILLQAAHVGASVREIEIPTFYGDEICRVPGLKYAWDVVTATVQFKMHQWGMLCSLKLRNLSSDRYRDKTQAEYSSHALALNVLQKHHARKVLDIGCGLGHVASRCEQSGMQVTGIDCVTPLPKTMTEFHSVNLEHDALPVSISQFDAMLLLDVIEHLADPEEFLLSIRNADHENSEDAIQAPMPSEPDQNPPFVSSATDSTNSSTQNHRDNTPATNDAPPTDNNTSQPLLILSTPNIAFVAIRLNLLFGQFRYAERGILDITHKRLFTKRSLLQMLRVCGYEIERVHGVGVPFSAVMPGRTGRMLGWAANLLAKLWPSLFAFQILVECRPRPGVNQVLKNAIRIHELTSANDSQENKNEPGHPEPHEMLE</sequence>
<dbReference type="Gene3D" id="3.90.550.10">
    <property type="entry name" value="Spore Coat Polysaccharide Biosynthesis Protein SpsA, Chain A"/>
    <property type="match status" value="1"/>
</dbReference>